<evidence type="ECO:0000313" key="11">
    <source>
        <dbReference type="Proteomes" id="UP001293718"/>
    </source>
</evidence>
<accession>A0ABU5IG88</accession>
<keyword evidence="11" id="KW-1185">Reference proteome</keyword>
<protein>
    <submittedName>
        <fullName evidence="10">Taurine ABC transporter ATP-binding subunit</fullName>
    </submittedName>
</protein>
<dbReference type="SMART" id="SM00382">
    <property type="entry name" value="AAA"/>
    <property type="match status" value="1"/>
</dbReference>
<name>A0ABU5IG88_9BURK</name>
<dbReference type="NCBIfam" id="NF008421">
    <property type="entry name" value="PRK11248.1"/>
    <property type="match status" value="1"/>
</dbReference>
<reference evidence="10 11" key="1">
    <citation type="submission" date="2023-11" db="EMBL/GenBank/DDBJ databases">
        <title>Draft genome of Azohydromonas lata strain H1 (DSM1123), a polyhydroxyalkanoate producer.</title>
        <authorList>
            <person name="Traversa D."/>
            <person name="D'Addabbo P."/>
            <person name="Pazzani C."/>
            <person name="Manzari C."/>
            <person name="Chiara M."/>
            <person name="Scrascia M."/>
        </authorList>
    </citation>
    <scope>NUCLEOTIDE SEQUENCE [LARGE SCALE GENOMIC DNA]</scope>
    <source>
        <strain evidence="10 11">H1</strain>
    </source>
</reference>
<evidence type="ECO:0000256" key="7">
    <source>
        <dbReference type="ARBA" id="ARBA00022967"/>
    </source>
</evidence>
<evidence type="ECO:0000256" key="4">
    <source>
        <dbReference type="ARBA" id="ARBA00022519"/>
    </source>
</evidence>
<dbReference type="InterPro" id="IPR017871">
    <property type="entry name" value="ABC_transporter-like_CS"/>
</dbReference>
<keyword evidence="3" id="KW-1003">Cell membrane</keyword>
<evidence type="ECO:0000256" key="8">
    <source>
        <dbReference type="ARBA" id="ARBA00023136"/>
    </source>
</evidence>
<organism evidence="10 11">
    <name type="scientific">Azohydromonas lata</name>
    <dbReference type="NCBI Taxonomy" id="45677"/>
    <lineage>
        <taxon>Bacteria</taxon>
        <taxon>Pseudomonadati</taxon>
        <taxon>Pseudomonadota</taxon>
        <taxon>Betaproteobacteria</taxon>
        <taxon>Burkholderiales</taxon>
        <taxon>Sphaerotilaceae</taxon>
        <taxon>Azohydromonas</taxon>
    </lineage>
</organism>
<keyword evidence="2" id="KW-0813">Transport</keyword>
<keyword evidence="7" id="KW-1278">Translocase</keyword>
<dbReference type="RefSeq" id="WP_322466177.1">
    <property type="nucleotide sequence ID" value="NZ_JAXOJX010000024.1"/>
</dbReference>
<dbReference type="InterPro" id="IPR050166">
    <property type="entry name" value="ABC_transporter_ATP-bind"/>
</dbReference>
<keyword evidence="8" id="KW-0472">Membrane</keyword>
<dbReference type="PANTHER" id="PTHR42788:SF18">
    <property type="entry name" value="TAURINE IMPORT ATP-BINDING PROTEIN TAUB"/>
    <property type="match status" value="1"/>
</dbReference>
<evidence type="ECO:0000256" key="3">
    <source>
        <dbReference type="ARBA" id="ARBA00022475"/>
    </source>
</evidence>
<dbReference type="GO" id="GO:0005524">
    <property type="term" value="F:ATP binding"/>
    <property type="evidence" value="ECO:0007669"/>
    <property type="project" value="UniProtKB-KW"/>
</dbReference>
<dbReference type="PROSITE" id="PS50893">
    <property type="entry name" value="ABC_TRANSPORTER_2"/>
    <property type="match status" value="1"/>
</dbReference>
<keyword evidence="6 10" id="KW-0067">ATP-binding</keyword>
<evidence type="ECO:0000313" key="10">
    <source>
        <dbReference type="EMBL" id="MDZ5458002.1"/>
    </source>
</evidence>
<dbReference type="Pfam" id="PF00005">
    <property type="entry name" value="ABC_tran"/>
    <property type="match status" value="1"/>
</dbReference>
<evidence type="ECO:0000256" key="5">
    <source>
        <dbReference type="ARBA" id="ARBA00022741"/>
    </source>
</evidence>
<dbReference type="Gene3D" id="3.40.50.300">
    <property type="entry name" value="P-loop containing nucleotide triphosphate hydrolases"/>
    <property type="match status" value="1"/>
</dbReference>
<dbReference type="Proteomes" id="UP001293718">
    <property type="component" value="Unassembled WGS sequence"/>
</dbReference>
<dbReference type="InterPro" id="IPR003439">
    <property type="entry name" value="ABC_transporter-like_ATP-bd"/>
</dbReference>
<keyword evidence="5" id="KW-0547">Nucleotide-binding</keyword>
<comment type="similarity">
    <text evidence="1">Belongs to the ABC transporter superfamily.</text>
</comment>
<dbReference type="InterPro" id="IPR027417">
    <property type="entry name" value="P-loop_NTPase"/>
</dbReference>
<dbReference type="PANTHER" id="PTHR42788">
    <property type="entry name" value="TAURINE IMPORT ATP-BINDING PROTEIN-RELATED"/>
    <property type="match status" value="1"/>
</dbReference>
<gene>
    <name evidence="10" type="primary">tauB</name>
    <name evidence="10" type="ORF">SM757_15595</name>
</gene>
<evidence type="ECO:0000256" key="1">
    <source>
        <dbReference type="ARBA" id="ARBA00005417"/>
    </source>
</evidence>
<comment type="caution">
    <text evidence="10">The sequence shown here is derived from an EMBL/GenBank/DDBJ whole genome shotgun (WGS) entry which is preliminary data.</text>
</comment>
<dbReference type="CDD" id="cd03293">
    <property type="entry name" value="ABC_NrtD_SsuB_transporters"/>
    <property type="match status" value="1"/>
</dbReference>
<dbReference type="PROSITE" id="PS00211">
    <property type="entry name" value="ABC_TRANSPORTER_1"/>
    <property type="match status" value="1"/>
</dbReference>
<evidence type="ECO:0000259" key="9">
    <source>
        <dbReference type="PROSITE" id="PS50893"/>
    </source>
</evidence>
<proteinExistence type="inferred from homology"/>
<evidence type="ECO:0000256" key="6">
    <source>
        <dbReference type="ARBA" id="ARBA00022840"/>
    </source>
</evidence>
<dbReference type="InterPro" id="IPR003593">
    <property type="entry name" value="AAA+_ATPase"/>
</dbReference>
<evidence type="ECO:0000256" key="2">
    <source>
        <dbReference type="ARBA" id="ARBA00022448"/>
    </source>
</evidence>
<keyword evidence="4" id="KW-0997">Cell inner membrane</keyword>
<sequence length="263" mass="28384">MLELDQVSVGYAAEAGTAPVLDGISLQVPAGSLTVLLGPSGCGKSSLLNLIAGFVPVHSGHARVAGRPIKGPGADRGVVFQDDALLPWLDVLDNVALPLRLKGVPRAQREERARLHLALVGLQGQERRAIWELSGGMRQRVGIARALAADPQVLLMDEPFGALDALTRERMQLLLLKVWHATGKTIVLVTHGVEEAVFLSTDLVLLSRRPARITRRYALDFGRRQVAGVPARAIKSLPEFVATREQVLADIYAQEPEQLEDAA</sequence>
<dbReference type="EMBL" id="JAXOJX010000024">
    <property type="protein sequence ID" value="MDZ5458002.1"/>
    <property type="molecule type" value="Genomic_DNA"/>
</dbReference>
<dbReference type="SUPFAM" id="SSF52540">
    <property type="entry name" value="P-loop containing nucleoside triphosphate hydrolases"/>
    <property type="match status" value="1"/>
</dbReference>
<feature type="domain" description="ABC transporter" evidence="9">
    <location>
        <begin position="2"/>
        <end position="233"/>
    </location>
</feature>